<name>A0A1G9UAZ2_9FIRM</name>
<dbReference type="Proteomes" id="UP000199309">
    <property type="component" value="Unassembled WGS sequence"/>
</dbReference>
<evidence type="ECO:0000313" key="2">
    <source>
        <dbReference type="EMBL" id="SDM57130.1"/>
    </source>
</evidence>
<protein>
    <recommendedName>
        <fullName evidence="4">P-type conjugative transfer protein TrbJ</fullName>
    </recommendedName>
</protein>
<proteinExistence type="predicted"/>
<organism evidence="2 3">
    <name type="scientific">Megasphaera paucivorans</name>
    <dbReference type="NCBI Taxonomy" id="349095"/>
    <lineage>
        <taxon>Bacteria</taxon>
        <taxon>Bacillati</taxon>
        <taxon>Bacillota</taxon>
        <taxon>Negativicutes</taxon>
        <taxon>Veillonellales</taxon>
        <taxon>Veillonellaceae</taxon>
        <taxon>Megasphaera</taxon>
    </lineage>
</organism>
<feature type="chain" id="PRO_5011736138" description="P-type conjugative transfer protein TrbJ" evidence="1">
    <location>
        <begin position="26"/>
        <end position="246"/>
    </location>
</feature>
<dbReference type="AlphaFoldDB" id="A0A1G9UAZ2"/>
<keyword evidence="1" id="KW-0732">Signal</keyword>
<gene>
    <name evidence="2" type="ORF">SAMN05660299_01134</name>
</gene>
<dbReference type="OrthoDB" id="1634325at2"/>
<evidence type="ECO:0000256" key="1">
    <source>
        <dbReference type="SAM" id="SignalP"/>
    </source>
</evidence>
<dbReference type="STRING" id="349095.SAMN05660299_01134"/>
<evidence type="ECO:0008006" key="4">
    <source>
        <dbReference type="Google" id="ProtNLM"/>
    </source>
</evidence>
<keyword evidence="3" id="KW-1185">Reference proteome</keyword>
<sequence length="246" mass="27373">MKIRKTAVVVFTLAVLSGSSMIAQAWWGDLLYPGSYVFDAKRFADSVKETEQAIVAVQNTLENLNNRILMITGLNSDLQSAFKAVQGVGDMPTGKSAAELGAAFREIKEKADNNEAYEILLYTSLENANQDAANAAQKAFQNQQLRKNAQEEVLQTKTDGILGEQQKKNATEVLGALESIDQAEVKGSEFMKQVTMQEAEFTANRIEREKARAGEFYGYDPYHPNEYDMQKRVAQTKSLGFMQYGE</sequence>
<reference evidence="2 3" key="1">
    <citation type="submission" date="2016-10" db="EMBL/GenBank/DDBJ databases">
        <authorList>
            <person name="de Groot N.N."/>
        </authorList>
    </citation>
    <scope>NUCLEOTIDE SEQUENCE [LARGE SCALE GENOMIC DNA]</scope>
    <source>
        <strain evidence="2 3">DSM 16981</strain>
    </source>
</reference>
<evidence type="ECO:0000313" key="3">
    <source>
        <dbReference type="Proteomes" id="UP000199309"/>
    </source>
</evidence>
<feature type="signal peptide" evidence="1">
    <location>
        <begin position="1"/>
        <end position="25"/>
    </location>
</feature>
<accession>A0A1G9UAZ2</accession>
<dbReference type="RefSeq" id="WP_091649129.1">
    <property type="nucleotide sequence ID" value="NZ_FNHQ01000009.1"/>
</dbReference>
<dbReference type="EMBL" id="FNHQ01000009">
    <property type="protein sequence ID" value="SDM57130.1"/>
    <property type="molecule type" value="Genomic_DNA"/>
</dbReference>